<reference evidence="10 11" key="1">
    <citation type="submission" date="2011-10" db="EMBL/GenBank/DDBJ databases">
        <title>The Genome Sequence of Lachnospiraceae bacterium ACC2.</title>
        <authorList>
            <consortium name="The Broad Institute Genome Sequencing Platform"/>
            <person name="Earl A."/>
            <person name="Ward D."/>
            <person name="Feldgarden M."/>
            <person name="Gevers D."/>
            <person name="Sizova M."/>
            <person name="Hazen A."/>
            <person name="Epstein S."/>
            <person name="Young S.K."/>
            <person name="Zeng Q."/>
            <person name="Gargeya S."/>
            <person name="Fitzgerald M."/>
            <person name="Haas B."/>
            <person name="Abouelleil A."/>
            <person name="Alvarado L."/>
            <person name="Arachchi H.M."/>
            <person name="Berlin A."/>
            <person name="Brown A."/>
            <person name="Chapman S.B."/>
            <person name="Chen Z."/>
            <person name="Dunbar C."/>
            <person name="Freedman E."/>
            <person name="Gearin G."/>
            <person name="Goldberg J."/>
            <person name="Griggs A."/>
            <person name="Gujja S."/>
            <person name="Heiman D."/>
            <person name="Howarth C."/>
            <person name="Larson L."/>
            <person name="Lui A."/>
            <person name="MacDonald P.J.P."/>
            <person name="Montmayeur A."/>
            <person name="Murphy C."/>
            <person name="Neiman D."/>
            <person name="Pearson M."/>
            <person name="Priest M."/>
            <person name="Roberts A."/>
            <person name="Saif S."/>
            <person name="Shea T."/>
            <person name="Shenoy N."/>
            <person name="Sisk P."/>
            <person name="Stolte C."/>
            <person name="Sykes S."/>
            <person name="Wortman J."/>
            <person name="Nusbaum C."/>
            <person name="Birren B."/>
        </authorList>
    </citation>
    <scope>NUCLEOTIDE SEQUENCE [LARGE SCALE GENOMIC DNA]</scope>
    <source>
        <strain evidence="10 11">ACC2</strain>
    </source>
</reference>
<dbReference type="GO" id="GO:0000156">
    <property type="term" value="F:phosphorelay response regulator activity"/>
    <property type="evidence" value="ECO:0007669"/>
    <property type="project" value="TreeGrafter"/>
</dbReference>
<dbReference type="SUPFAM" id="SSF52172">
    <property type="entry name" value="CheY-like"/>
    <property type="match status" value="1"/>
</dbReference>
<evidence type="ECO:0000256" key="6">
    <source>
        <dbReference type="ARBA" id="ARBA00023163"/>
    </source>
</evidence>
<evidence type="ECO:0000313" key="10">
    <source>
        <dbReference type="EMBL" id="EHO17092.1"/>
    </source>
</evidence>
<dbReference type="PANTHER" id="PTHR48111">
    <property type="entry name" value="REGULATOR OF RPOS"/>
    <property type="match status" value="1"/>
</dbReference>
<evidence type="ECO:0000256" key="2">
    <source>
        <dbReference type="ARBA" id="ARBA00022553"/>
    </source>
</evidence>
<evidence type="ECO:0000256" key="7">
    <source>
        <dbReference type="ARBA" id="ARBA00024867"/>
    </source>
</evidence>
<dbReference type="Proteomes" id="UP000018466">
    <property type="component" value="Unassembled WGS sequence"/>
</dbReference>
<dbReference type="PANTHER" id="PTHR48111:SF1">
    <property type="entry name" value="TWO-COMPONENT RESPONSE REGULATOR ORR33"/>
    <property type="match status" value="1"/>
</dbReference>
<dbReference type="InterPro" id="IPR039420">
    <property type="entry name" value="WalR-like"/>
</dbReference>
<dbReference type="GO" id="GO:0000976">
    <property type="term" value="F:transcription cis-regulatory region binding"/>
    <property type="evidence" value="ECO:0007669"/>
    <property type="project" value="TreeGrafter"/>
</dbReference>
<dbReference type="InterPro" id="IPR013972">
    <property type="entry name" value="YcbB"/>
</dbReference>
<dbReference type="GO" id="GO:0005829">
    <property type="term" value="C:cytosol"/>
    <property type="evidence" value="ECO:0007669"/>
    <property type="project" value="TreeGrafter"/>
</dbReference>
<evidence type="ECO:0000256" key="5">
    <source>
        <dbReference type="ARBA" id="ARBA00023125"/>
    </source>
</evidence>
<evidence type="ECO:0000256" key="1">
    <source>
        <dbReference type="ARBA" id="ARBA00018672"/>
    </source>
</evidence>
<proteinExistence type="predicted"/>
<keyword evidence="11" id="KW-1185">Reference proteome</keyword>
<evidence type="ECO:0000256" key="3">
    <source>
        <dbReference type="ARBA" id="ARBA00023012"/>
    </source>
</evidence>
<evidence type="ECO:0000259" key="9">
    <source>
        <dbReference type="PROSITE" id="PS50110"/>
    </source>
</evidence>
<name>A0AA36Y540_9FIRM</name>
<evidence type="ECO:0000256" key="8">
    <source>
        <dbReference type="PROSITE-ProRule" id="PRU00169"/>
    </source>
</evidence>
<evidence type="ECO:0000256" key="4">
    <source>
        <dbReference type="ARBA" id="ARBA00023015"/>
    </source>
</evidence>
<feature type="domain" description="Response regulatory" evidence="9">
    <location>
        <begin position="6"/>
        <end position="122"/>
    </location>
</feature>
<comment type="caution">
    <text evidence="10">The sequence shown here is derived from an EMBL/GenBank/DDBJ whole genome shotgun (WGS) entry which is preliminary data.</text>
</comment>
<dbReference type="Gene3D" id="3.40.50.2300">
    <property type="match status" value="1"/>
</dbReference>
<protein>
    <recommendedName>
        <fullName evidence="1">Stage 0 sporulation protein A homolog</fullName>
    </recommendedName>
</protein>
<dbReference type="GeneID" id="86940468"/>
<evidence type="ECO:0000313" key="11">
    <source>
        <dbReference type="Proteomes" id="UP000018466"/>
    </source>
</evidence>
<keyword evidence="6" id="KW-0804">Transcription</keyword>
<dbReference type="EMBL" id="AGEL01000006">
    <property type="protein sequence ID" value="EHO17092.1"/>
    <property type="molecule type" value="Genomic_DNA"/>
</dbReference>
<dbReference type="AlphaFoldDB" id="A0AA36Y540"/>
<dbReference type="Pfam" id="PF08664">
    <property type="entry name" value="YcbB"/>
    <property type="match status" value="1"/>
</dbReference>
<keyword evidence="3" id="KW-0902">Two-component regulatory system</keyword>
<dbReference type="RefSeq" id="WP_009532524.1">
    <property type="nucleotide sequence ID" value="NZ_CAJPPX010000076.1"/>
</dbReference>
<organism evidence="10 11">
    <name type="scientific">Stomatobaculum longum</name>
    <dbReference type="NCBI Taxonomy" id="796942"/>
    <lineage>
        <taxon>Bacteria</taxon>
        <taxon>Bacillati</taxon>
        <taxon>Bacillota</taxon>
        <taxon>Clostridia</taxon>
        <taxon>Lachnospirales</taxon>
        <taxon>Lachnospiraceae</taxon>
        <taxon>Stomatobaculum</taxon>
    </lineage>
</organism>
<dbReference type="GO" id="GO:0032993">
    <property type="term" value="C:protein-DNA complex"/>
    <property type="evidence" value="ECO:0007669"/>
    <property type="project" value="TreeGrafter"/>
</dbReference>
<dbReference type="SMART" id="SM00448">
    <property type="entry name" value="REC"/>
    <property type="match status" value="1"/>
</dbReference>
<dbReference type="Pfam" id="PF00072">
    <property type="entry name" value="Response_reg"/>
    <property type="match status" value="1"/>
</dbReference>
<feature type="modified residue" description="4-aspartylphosphate" evidence="8">
    <location>
        <position position="57"/>
    </location>
</feature>
<dbReference type="PROSITE" id="PS50110">
    <property type="entry name" value="RESPONSE_REGULATORY"/>
    <property type="match status" value="1"/>
</dbReference>
<keyword evidence="5" id="KW-0238">DNA-binding</keyword>
<keyword evidence="2 8" id="KW-0597">Phosphoprotein</keyword>
<dbReference type="GO" id="GO:0006355">
    <property type="term" value="P:regulation of DNA-templated transcription"/>
    <property type="evidence" value="ECO:0007669"/>
    <property type="project" value="TreeGrafter"/>
</dbReference>
<comment type="function">
    <text evidence="7">May play the central regulatory role in sporulation. It may be an element of the effector pathway responsible for the activation of sporulation genes in response to nutritional stress. Spo0A may act in concert with spo0H (a sigma factor) to control the expression of some genes that are critical to the sporulation process.</text>
</comment>
<sequence length="283" mass="31818">MERELRIYIAEDDVGVIDTLRDFIEDQGLGEVVGSSEDDGGDALQIAALQPDLILIDFLMPGQDGAELVRRLREKGCRAKCIMLSQVTQKDMIAKAYDAGIDFFLNKPINIVELRAVIGTVVRQLENERTIEALRRVLFSGQQAVPQDTDEESRRKINNILASVGMAGEKGSADILNLCLFVKREQKSLQQESIRELCSELSDNPKSMEQRMRRAIAVGLTNLAHLGLEDFLNESFTRYGSTLFRFEEVRAEMDLIRGKKDYGGKPSIKKFIESLMQLAEQDS</sequence>
<dbReference type="InterPro" id="IPR001789">
    <property type="entry name" value="Sig_transdc_resp-reg_receiver"/>
</dbReference>
<gene>
    <name evidence="10" type="ORF">HMPREF9623_00691</name>
</gene>
<accession>A0AA36Y540</accession>
<dbReference type="InterPro" id="IPR011006">
    <property type="entry name" value="CheY-like_superfamily"/>
</dbReference>
<keyword evidence="4" id="KW-0805">Transcription regulation</keyword>